<dbReference type="InterPro" id="IPR023582">
    <property type="entry name" value="Impact"/>
</dbReference>
<organism evidence="3 4">
    <name type="scientific">Pseudovibrio axinellae</name>
    <dbReference type="NCBI Taxonomy" id="989403"/>
    <lineage>
        <taxon>Bacteria</taxon>
        <taxon>Pseudomonadati</taxon>
        <taxon>Pseudomonadota</taxon>
        <taxon>Alphaproteobacteria</taxon>
        <taxon>Hyphomicrobiales</taxon>
        <taxon>Stappiaceae</taxon>
        <taxon>Pseudovibrio</taxon>
    </lineage>
</organism>
<dbReference type="Pfam" id="PF01205">
    <property type="entry name" value="Impact_N"/>
    <property type="match status" value="1"/>
</dbReference>
<dbReference type="InterPro" id="IPR001498">
    <property type="entry name" value="Impact_N"/>
</dbReference>
<evidence type="ECO:0000259" key="2">
    <source>
        <dbReference type="Pfam" id="PF01205"/>
    </source>
</evidence>
<feature type="domain" description="Impact N-terminal" evidence="2">
    <location>
        <begin position="17"/>
        <end position="120"/>
    </location>
</feature>
<sequence>MPLFTVEREYYAELEEKKSRFLAFLVPHADFAPTLADLRDEHKKANHHVTAFRRMLPEGRIDEGGKDDGEPSGTSGMPTLKTLIGADLVDVGIIIVRYFGGTKLGTGGLARAYSGVTNLAIREAELVPWLRIKTRSVSASFARSAELERQIILLQLEIIERTFTEDGVTLLVSGPEGQIDKL</sequence>
<gene>
    <name evidence="3" type="primary">yigZ</name>
    <name evidence="3" type="ORF">PsAD2_00354</name>
</gene>
<comment type="caution">
    <text evidence="3">The sequence shown here is derived from an EMBL/GenBank/DDBJ whole genome shotgun (WGS) entry which is preliminary data.</text>
</comment>
<dbReference type="PANTHER" id="PTHR16301">
    <property type="entry name" value="IMPACT-RELATED"/>
    <property type="match status" value="1"/>
</dbReference>
<name>A0A161V9P0_9HYPH</name>
<dbReference type="InterPro" id="IPR036956">
    <property type="entry name" value="Impact_N_sf"/>
</dbReference>
<evidence type="ECO:0000256" key="1">
    <source>
        <dbReference type="ARBA" id="ARBA00007665"/>
    </source>
</evidence>
<dbReference type="GO" id="GO:0005737">
    <property type="term" value="C:cytoplasm"/>
    <property type="evidence" value="ECO:0007669"/>
    <property type="project" value="TreeGrafter"/>
</dbReference>
<comment type="similarity">
    <text evidence="1">Belongs to the IMPACT family.</text>
</comment>
<keyword evidence="4" id="KW-1185">Reference proteome</keyword>
<dbReference type="RefSeq" id="WP_068001268.1">
    <property type="nucleotide sequence ID" value="NZ_FOFM01000002.1"/>
</dbReference>
<dbReference type="PANTHER" id="PTHR16301:SF20">
    <property type="entry name" value="IMPACT FAMILY MEMBER YIGZ"/>
    <property type="match status" value="1"/>
</dbReference>
<dbReference type="SUPFAM" id="SSF54211">
    <property type="entry name" value="Ribosomal protein S5 domain 2-like"/>
    <property type="match status" value="1"/>
</dbReference>
<accession>A0A161V9P0</accession>
<dbReference type="PATRIC" id="fig|989403.3.peg.375"/>
<dbReference type="GO" id="GO:0006446">
    <property type="term" value="P:regulation of translational initiation"/>
    <property type="evidence" value="ECO:0007669"/>
    <property type="project" value="TreeGrafter"/>
</dbReference>
<evidence type="ECO:0000313" key="4">
    <source>
        <dbReference type="Proteomes" id="UP000076577"/>
    </source>
</evidence>
<dbReference type="InterPro" id="IPR020568">
    <property type="entry name" value="Ribosomal_Su5_D2-typ_SF"/>
</dbReference>
<evidence type="ECO:0000313" key="3">
    <source>
        <dbReference type="EMBL" id="KZL21730.1"/>
    </source>
</evidence>
<dbReference type="OrthoDB" id="9813771at2"/>
<dbReference type="EMBL" id="LMCB01000003">
    <property type="protein sequence ID" value="KZL21730.1"/>
    <property type="molecule type" value="Genomic_DNA"/>
</dbReference>
<dbReference type="Gene3D" id="3.30.230.30">
    <property type="entry name" value="Impact, N-terminal domain"/>
    <property type="match status" value="1"/>
</dbReference>
<dbReference type="STRING" id="989403.SAMN05421798_102146"/>
<dbReference type="Proteomes" id="UP000076577">
    <property type="component" value="Unassembled WGS sequence"/>
</dbReference>
<reference evidence="3 4" key="1">
    <citation type="journal article" date="2016" name="Front. Microbiol.">
        <title>Comparative Genomic Analysis Reveals a Diverse Repertoire of Genes Involved in Prokaryote-Eukaryote Interactions within the Pseudovibrio Genus.</title>
        <authorList>
            <person name="Romano S."/>
            <person name="Fernandez-Guerra A."/>
            <person name="Reen F.J."/>
            <person name="Glockner F.O."/>
            <person name="Crowley S.P."/>
            <person name="O'Sullivan O."/>
            <person name="Cotter P.D."/>
            <person name="Adams C."/>
            <person name="Dobson A.D."/>
            <person name="O'Gara F."/>
        </authorList>
    </citation>
    <scope>NUCLEOTIDE SEQUENCE [LARGE SCALE GENOMIC DNA]</scope>
    <source>
        <strain evidence="3 4">Ad2</strain>
    </source>
</reference>
<dbReference type="AlphaFoldDB" id="A0A161V9P0"/>
<proteinExistence type="inferred from homology"/>
<protein>
    <submittedName>
        <fullName evidence="3">IMPACT family member YigZ</fullName>
    </submittedName>
</protein>